<feature type="compositionally biased region" description="Low complexity" evidence="1">
    <location>
        <begin position="40"/>
        <end position="53"/>
    </location>
</feature>
<accession>A0A7Y9LEW0</accession>
<reference evidence="2 3" key="1">
    <citation type="submission" date="2020-07" db="EMBL/GenBank/DDBJ databases">
        <title>Sequencing the genomes of 1000 actinobacteria strains.</title>
        <authorList>
            <person name="Klenk H.-P."/>
        </authorList>
    </citation>
    <scope>NUCLEOTIDE SEQUENCE [LARGE SCALE GENOMIC DNA]</scope>
    <source>
        <strain evidence="2 3">DSM 22083</strain>
    </source>
</reference>
<proteinExistence type="predicted"/>
<evidence type="ECO:0000313" key="3">
    <source>
        <dbReference type="Proteomes" id="UP000569914"/>
    </source>
</evidence>
<dbReference type="AlphaFoldDB" id="A0A7Y9LEW0"/>
<organism evidence="2 3">
    <name type="scientific">Microlunatus parietis</name>
    <dbReference type="NCBI Taxonomy" id="682979"/>
    <lineage>
        <taxon>Bacteria</taxon>
        <taxon>Bacillati</taxon>
        <taxon>Actinomycetota</taxon>
        <taxon>Actinomycetes</taxon>
        <taxon>Propionibacteriales</taxon>
        <taxon>Propionibacteriaceae</taxon>
        <taxon>Microlunatus</taxon>
    </lineage>
</organism>
<dbReference type="RefSeq" id="WP_179756391.1">
    <property type="nucleotide sequence ID" value="NZ_JACCBU010000001.1"/>
</dbReference>
<sequence>MKETRQQRRARERAEAKAARSSPTNLALPSTLGVAASADPTSAPGTSSHSSSATKVMEVRLYGTYFSGDDLDEYEDPYVAWSAEWAWRDNSVGTEDGSNDIAELVSIVLSSIRKMARGRTVELDWEVNEIDGLRPGAVDKELAAAGVTLPTHV</sequence>
<protein>
    <submittedName>
        <fullName evidence="2">Uncharacterized protein</fullName>
    </submittedName>
</protein>
<evidence type="ECO:0000256" key="1">
    <source>
        <dbReference type="SAM" id="MobiDB-lite"/>
    </source>
</evidence>
<keyword evidence="3" id="KW-1185">Reference proteome</keyword>
<name>A0A7Y9LEW0_9ACTN</name>
<feature type="region of interest" description="Disordered" evidence="1">
    <location>
        <begin position="1"/>
        <end position="53"/>
    </location>
</feature>
<gene>
    <name evidence="2" type="ORF">BKA15_005562</name>
</gene>
<dbReference type="Proteomes" id="UP000569914">
    <property type="component" value="Unassembled WGS sequence"/>
</dbReference>
<dbReference type="EMBL" id="JACCBU010000001">
    <property type="protein sequence ID" value="NYE74233.1"/>
    <property type="molecule type" value="Genomic_DNA"/>
</dbReference>
<comment type="caution">
    <text evidence="2">The sequence shown here is derived from an EMBL/GenBank/DDBJ whole genome shotgun (WGS) entry which is preliminary data.</text>
</comment>
<evidence type="ECO:0000313" key="2">
    <source>
        <dbReference type="EMBL" id="NYE74233.1"/>
    </source>
</evidence>